<evidence type="ECO:0000313" key="2">
    <source>
        <dbReference type="EMBL" id="ROP40790.1"/>
    </source>
</evidence>
<evidence type="ECO:0000256" key="1">
    <source>
        <dbReference type="SAM" id="SignalP"/>
    </source>
</evidence>
<reference evidence="2 3" key="1">
    <citation type="submission" date="2018-11" db="EMBL/GenBank/DDBJ databases">
        <title>Sequencing the genomes of 1000 actinobacteria strains.</title>
        <authorList>
            <person name="Klenk H.-P."/>
        </authorList>
    </citation>
    <scope>NUCLEOTIDE SEQUENCE [LARGE SCALE GENOMIC DNA]</scope>
    <source>
        <strain evidence="2 3">DSM 44231</strain>
    </source>
</reference>
<proteinExistence type="predicted"/>
<keyword evidence="3" id="KW-1185">Reference proteome</keyword>
<feature type="signal peptide" evidence="1">
    <location>
        <begin position="1"/>
        <end position="19"/>
    </location>
</feature>
<name>A0A3N1HE69_9PSEU</name>
<dbReference type="SUPFAM" id="SSF110296">
    <property type="entry name" value="Oligoxyloglucan reducing end-specific cellobiohydrolase"/>
    <property type="match status" value="1"/>
</dbReference>
<keyword evidence="1" id="KW-0732">Signal</keyword>
<comment type="caution">
    <text evidence="2">The sequence shown here is derived from an EMBL/GenBank/DDBJ whole genome shotgun (WGS) entry which is preliminary data.</text>
</comment>
<gene>
    <name evidence="2" type="ORF">EDD40_6208</name>
</gene>
<dbReference type="Proteomes" id="UP000268727">
    <property type="component" value="Unassembled WGS sequence"/>
</dbReference>
<dbReference type="AlphaFoldDB" id="A0A3N1HE69"/>
<dbReference type="PROSITE" id="PS51257">
    <property type="entry name" value="PROKAR_LIPOPROTEIN"/>
    <property type="match status" value="1"/>
</dbReference>
<evidence type="ECO:0000313" key="3">
    <source>
        <dbReference type="Proteomes" id="UP000268727"/>
    </source>
</evidence>
<dbReference type="EMBL" id="RJKM01000001">
    <property type="protein sequence ID" value="ROP40790.1"/>
    <property type="molecule type" value="Genomic_DNA"/>
</dbReference>
<feature type="chain" id="PRO_5039713949" description="Exo-alpha-sialidase" evidence="1">
    <location>
        <begin position="20"/>
        <end position="388"/>
    </location>
</feature>
<sequence length="388" mass="41312">MLTRVVVGALLAVLVGCGAAPEPPPSFAPPRWSEQDRSELPAELASLYVRAAIGWDGGLLVAGDYPEPALFSSPDGRKWTEQAPEGFGDHLRGQPFAAYGSTAYVLGGAAGEVAVWRTEDGTTWQRTPLPYGDLDDPFMAIAAGPHGVLVVGSDGFDYAAGLEAEHTPEDFFGFEFWHSADGEEFRYAGDLTLARTVIGITPRVVATDDGFLLHDSGAYGVDVFREDTPLYRSTDGESWQYVGDGLPIGTRLAVGRAGSLTFVLGQSPSGLYARYRRDGDSGWSDGAIDLGRLPDDAVVPATGQWPTAVHPWGTGFIAIGRTERGEAGLVWSSPDGITWTRSPVRGSGFDRLAELVAVASSRGETLLFGLEGFPPDVRVHLWRAGPSG</sequence>
<organism evidence="2 3">
    <name type="scientific">Saccharothrix texasensis</name>
    <dbReference type="NCBI Taxonomy" id="103734"/>
    <lineage>
        <taxon>Bacteria</taxon>
        <taxon>Bacillati</taxon>
        <taxon>Actinomycetota</taxon>
        <taxon>Actinomycetes</taxon>
        <taxon>Pseudonocardiales</taxon>
        <taxon>Pseudonocardiaceae</taxon>
        <taxon>Saccharothrix</taxon>
    </lineage>
</organism>
<accession>A0A3N1HE69</accession>
<evidence type="ECO:0008006" key="4">
    <source>
        <dbReference type="Google" id="ProtNLM"/>
    </source>
</evidence>
<protein>
    <recommendedName>
        <fullName evidence="4">Exo-alpha-sialidase</fullName>
    </recommendedName>
</protein>